<keyword evidence="2" id="KW-1185">Reference proteome</keyword>
<organism evidence="1 2">
    <name type="scientific">Candidatus Southlakia epibionticum</name>
    <dbReference type="NCBI Taxonomy" id="3043284"/>
    <lineage>
        <taxon>Bacteria</taxon>
        <taxon>Candidatus Saccharimonadota</taxon>
        <taxon>Candidatus Saccharimonadia</taxon>
        <taxon>Candidatus Saccharimonadales</taxon>
        <taxon>Candidatus Saccharimonadaceae</taxon>
        <taxon>Candidatus Southlakia</taxon>
    </lineage>
</organism>
<dbReference type="Proteomes" id="UP001177295">
    <property type="component" value="Chromosome"/>
</dbReference>
<gene>
    <name evidence="1" type="ORF">SEML1_0286</name>
</gene>
<sequence length="72" mass="8806">MRIRIFTNTGLGINVNTDETPRTELELYNLLLSWWEWLYGETTPDMHNLYQESRERRSQIEQATKIWYEILQ</sequence>
<evidence type="ECO:0000313" key="1">
    <source>
        <dbReference type="EMBL" id="WIO45916.1"/>
    </source>
</evidence>
<reference evidence="1 2" key="1">
    <citation type="journal article" date="2023" name="Cell">
        <title>Genetic manipulation of Patescibacteria provides mechanistic insights into microbial dark matter and the epibiotic lifestyle.</title>
        <authorList>
            <person name="Wang Y."/>
            <person name="Gallagher L.A."/>
            <person name="Andrade P.A."/>
            <person name="Liu A."/>
            <person name="Humphreys I.R."/>
            <person name="Turkarslan S."/>
            <person name="Cutler K.J."/>
            <person name="Arrieta-Ortiz M.L."/>
            <person name="Li Y."/>
            <person name="Radey M.C."/>
            <person name="McLean J.S."/>
            <person name="Cong Q."/>
            <person name="Baker D."/>
            <person name="Baliga N.S."/>
            <person name="Peterson S.B."/>
            <person name="Mougous J.D."/>
        </authorList>
    </citation>
    <scope>NUCLEOTIDE SEQUENCE [LARGE SCALE GENOMIC DNA]</scope>
    <source>
        <strain evidence="1 2">ML1</strain>
    </source>
</reference>
<proteinExistence type="predicted"/>
<accession>A0ABY8WWG7</accession>
<name>A0ABY8WWG7_9BACT</name>
<dbReference type="EMBL" id="CP124550">
    <property type="protein sequence ID" value="WIO45916.1"/>
    <property type="molecule type" value="Genomic_DNA"/>
</dbReference>
<protein>
    <submittedName>
        <fullName evidence="1">Uncharacterized protein</fullName>
    </submittedName>
</protein>
<evidence type="ECO:0000313" key="2">
    <source>
        <dbReference type="Proteomes" id="UP001177295"/>
    </source>
</evidence>